<organism evidence="1 2">
    <name type="scientific">Microvenator marinus</name>
    <dbReference type="NCBI Taxonomy" id="2600177"/>
    <lineage>
        <taxon>Bacteria</taxon>
        <taxon>Deltaproteobacteria</taxon>
        <taxon>Bradymonadales</taxon>
        <taxon>Microvenatoraceae</taxon>
        <taxon>Microvenator</taxon>
    </lineage>
</organism>
<dbReference type="KEGG" id="bbae:FRD01_02675"/>
<name>A0A5B8XK62_9DELT</name>
<proteinExistence type="predicted"/>
<dbReference type="Proteomes" id="UP000321595">
    <property type="component" value="Chromosome"/>
</dbReference>
<accession>A0A5B8XK62</accession>
<protein>
    <submittedName>
        <fullName evidence="1">Uncharacterized protein</fullName>
    </submittedName>
</protein>
<keyword evidence="2" id="KW-1185">Reference proteome</keyword>
<evidence type="ECO:0000313" key="1">
    <source>
        <dbReference type="EMBL" id="QED26180.1"/>
    </source>
</evidence>
<gene>
    <name evidence="1" type="ORF">FRD01_02675</name>
</gene>
<reference evidence="1 2" key="1">
    <citation type="submission" date="2019-08" db="EMBL/GenBank/DDBJ databases">
        <authorList>
            <person name="Liang Q."/>
        </authorList>
    </citation>
    <scope>NUCLEOTIDE SEQUENCE [LARGE SCALE GENOMIC DNA]</scope>
    <source>
        <strain evidence="1 2">V1718</strain>
    </source>
</reference>
<dbReference type="EMBL" id="CP042467">
    <property type="protein sequence ID" value="QED26180.1"/>
    <property type="molecule type" value="Genomic_DNA"/>
</dbReference>
<dbReference type="AlphaFoldDB" id="A0A5B8XK62"/>
<dbReference type="RefSeq" id="WP_146957401.1">
    <property type="nucleotide sequence ID" value="NZ_CP042467.1"/>
</dbReference>
<sequence length="174" mass="20252">MACLKPDEIQRENYKLQSHQGYYDGAIADGAIVLRVYLDVTREREVFALTGKFKVERDGQQVSPVFICEQGKPVWYDMGHYIVGCPIRDFGPVRVISPTMDLFEPKRMGLTYWADQCIAWRRLDFTCGQPHIFPPIEYCNPYWGDCRMVRNPDNLDLVPRCIWRVGIDATKVRE</sequence>
<evidence type="ECO:0000313" key="2">
    <source>
        <dbReference type="Proteomes" id="UP000321595"/>
    </source>
</evidence>